<feature type="binding site" evidence="8">
    <location>
        <position position="119"/>
    </location>
    <ligand>
        <name>phosphoenolpyruvate</name>
        <dbReference type="ChEBI" id="CHEBI:58702"/>
    </ligand>
</feature>
<dbReference type="GO" id="GO:0005737">
    <property type="term" value="C:cytoplasm"/>
    <property type="evidence" value="ECO:0007669"/>
    <property type="project" value="UniProtKB-SubCell"/>
</dbReference>
<sequence>MLSSRYSPPEFDPYGDARADDENVLWPAPVAPGPLAARISLPGSKSLTNRELVLAALADSPSLLRAPLHSRDSTNMIEALRALGAGIAEQPGDSPFGPDLLVTPGELFGSTTIDCGLAGTVMRFVPPVAGLALGPTTFDADASARGRPMATMISSLRELGVDINDDGRASLPFTVHGTGAIAGGSITIDASSSSQFVSGLLLAAARFDNGLRLRHAGERLPSLPHIEMTIETLAARGVPVSSPAVGEWLVEPGRIAGRDVDIEPDLSNAAPFLVAALVAGGSVTITGWPSETTQVGADLLRLLPEFGATVSFADGALTVTAGDGIRAVDLDLTTGGELAPPLVALAALADGPSTFTGIGHIRHHETDRLAALTAEINKLGGEVTELDDGLRVVPKPLHGGVWQSYHDHRMATAGAILGLAVPGVEIENVATTAKTLPQFTELWQQLLGLSHDAAGVATV</sequence>
<dbReference type="OrthoDB" id="9809920at2"/>
<feature type="binding site" evidence="8">
    <location>
        <position position="193"/>
    </location>
    <ligand>
        <name>3-phosphoshikimate</name>
        <dbReference type="ChEBI" id="CHEBI:145989"/>
    </ligand>
</feature>
<dbReference type="GO" id="GO:0009423">
    <property type="term" value="P:chorismate biosynthetic process"/>
    <property type="evidence" value="ECO:0007669"/>
    <property type="project" value="UniProtKB-UniRule"/>
</dbReference>
<feature type="domain" description="Enolpyruvate transferase" evidence="9">
    <location>
        <begin position="32"/>
        <end position="441"/>
    </location>
</feature>
<feature type="binding site" evidence="8">
    <location>
        <position position="45"/>
    </location>
    <ligand>
        <name>phosphoenolpyruvate</name>
        <dbReference type="ChEBI" id="CHEBI:58702"/>
    </ligand>
</feature>
<dbReference type="PIRSF" id="PIRSF000505">
    <property type="entry name" value="EPSPS"/>
    <property type="match status" value="1"/>
</dbReference>
<feature type="binding site" evidence="8">
    <location>
        <position position="368"/>
    </location>
    <ligand>
        <name>phosphoenolpyruvate</name>
        <dbReference type="ChEBI" id="CHEBI:58702"/>
    </ligand>
</feature>
<dbReference type="HAMAP" id="MF_00210">
    <property type="entry name" value="EPSP_synth"/>
    <property type="match status" value="1"/>
</dbReference>
<dbReference type="InterPro" id="IPR023193">
    <property type="entry name" value="EPSP_synthase_CS"/>
</dbReference>
<dbReference type="SUPFAM" id="SSF55205">
    <property type="entry name" value="EPT/RTPC-like"/>
    <property type="match status" value="1"/>
</dbReference>
<dbReference type="EC" id="2.5.1.19" evidence="8"/>
<feature type="binding site" evidence="8">
    <location>
        <position position="434"/>
    </location>
    <ligand>
        <name>phosphoenolpyruvate</name>
        <dbReference type="ChEBI" id="CHEBI:58702"/>
    </ligand>
</feature>
<accession>A0A2M9BUN7</accession>
<keyword evidence="11" id="KW-1185">Reference proteome</keyword>
<dbReference type="GO" id="GO:0003866">
    <property type="term" value="F:3-phosphoshikimate 1-carboxyvinyltransferase activity"/>
    <property type="evidence" value="ECO:0007669"/>
    <property type="project" value="UniProtKB-UniRule"/>
</dbReference>
<feature type="active site" description="Proton acceptor" evidence="8">
    <location>
        <position position="337"/>
    </location>
</feature>
<dbReference type="InterPro" id="IPR013792">
    <property type="entry name" value="RNA3'P_cycl/enolpyr_Trfase_a/b"/>
</dbReference>
<gene>
    <name evidence="8" type="primary">aroA</name>
    <name evidence="10" type="ORF">CLV54_2609</name>
</gene>
<organism evidence="10 11">
    <name type="scientific">Compostimonas suwonensis</name>
    <dbReference type="NCBI Taxonomy" id="1048394"/>
    <lineage>
        <taxon>Bacteria</taxon>
        <taxon>Bacillati</taxon>
        <taxon>Actinomycetota</taxon>
        <taxon>Actinomycetes</taxon>
        <taxon>Micrococcales</taxon>
        <taxon>Microbacteriaceae</taxon>
        <taxon>Compostimonas</taxon>
    </lineage>
</organism>
<feature type="binding site" evidence="8">
    <location>
        <position position="222"/>
    </location>
    <ligand>
        <name>3-phosphoshikimate</name>
        <dbReference type="ChEBI" id="CHEBI:145989"/>
    </ligand>
</feature>
<comment type="caution">
    <text evidence="8">Lacks conserved residue(s) required for the propagation of feature annotation.</text>
</comment>
<keyword evidence="3 8" id="KW-0963">Cytoplasm</keyword>
<dbReference type="UniPathway" id="UPA00053">
    <property type="reaction ID" value="UER00089"/>
</dbReference>
<dbReference type="FunFam" id="3.65.10.10:FF:000011">
    <property type="entry name" value="3-phosphoshikimate 1-carboxyvinyltransferase"/>
    <property type="match status" value="1"/>
</dbReference>
<evidence type="ECO:0000256" key="6">
    <source>
        <dbReference type="ARBA" id="ARBA00023141"/>
    </source>
</evidence>
<dbReference type="PROSITE" id="PS00104">
    <property type="entry name" value="EPSP_SYNTHASE_1"/>
    <property type="match status" value="1"/>
</dbReference>
<comment type="subcellular location">
    <subcellularLocation>
        <location evidence="8">Cytoplasm</location>
    </subcellularLocation>
</comment>
<dbReference type="EMBL" id="PGFB01000004">
    <property type="protein sequence ID" value="PJJ61661.1"/>
    <property type="molecule type" value="Genomic_DNA"/>
</dbReference>
<feature type="binding site" evidence="8">
    <location>
        <position position="45"/>
    </location>
    <ligand>
        <name>3-phosphoshikimate</name>
        <dbReference type="ChEBI" id="CHEBI:145989"/>
    </ligand>
</feature>
<keyword evidence="4 8" id="KW-0028">Amino-acid biosynthesis</keyword>
<proteinExistence type="inferred from homology"/>
<feature type="binding site" evidence="8">
    <location>
        <position position="364"/>
    </location>
    <ligand>
        <name>3-phosphoshikimate</name>
        <dbReference type="ChEBI" id="CHEBI:145989"/>
    </ligand>
</feature>
<comment type="caution">
    <text evidence="10">The sequence shown here is derived from an EMBL/GenBank/DDBJ whole genome shotgun (WGS) entry which is preliminary data.</text>
</comment>
<comment type="catalytic activity">
    <reaction evidence="7">
        <text>3-phosphoshikimate + phosphoenolpyruvate = 5-O-(1-carboxyvinyl)-3-phosphoshikimate + phosphate</text>
        <dbReference type="Rhea" id="RHEA:21256"/>
        <dbReference type="ChEBI" id="CHEBI:43474"/>
        <dbReference type="ChEBI" id="CHEBI:57701"/>
        <dbReference type="ChEBI" id="CHEBI:58702"/>
        <dbReference type="ChEBI" id="CHEBI:145989"/>
        <dbReference type="EC" id="2.5.1.19"/>
    </reaction>
    <physiologicalReaction direction="left-to-right" evidence="7">
        <dbReference type="Rhea" id="RHEA:21257"/>
    </physiologicalReaction>
</comment>
<comment type="pathway">
    <text evidence="1 8">Metabolic intermediate biosynthesis; chorismate biosynthesis; chorismate from D-erythrose 4-phosphate and phosphoenolpyruvate: step 6/7.</text>
</comment>
<dbReference type="Proteomes" id="UP000230161">
    <property type="component" value="Unassembled WGS sequence"/>
</dbReference>
<dbReference type="InterPro" id="IPR001986">
    <property type="entry name" value="Enolpyruvate_Tfrase_dom"/>
</dbReference>
<evidence type="ECO:0000256" key="2">
    <source>
        <dbReference type="ARBA" id="ARBA00009948"/>
    </source>
</evidence>
<dbReference type="PANTHER" id="PTHR21090:SF5">
    <property type="entry name" value="PENTAFUNCTIONAL AROM POLYPEPTIDE"/>
    <property type="match status" value="1"/>
</dbReference>
<dbReference type="CDD" id="cd01556">
    <property type="entry name" value="EPSP_synthase"/>
    <property type="match status" value="1"/>
</dbReference>
<evidence type="ECO:0000256" key="3">
    <source>
        <dbReference type="ARBA" id="ARBA00022490"/>
    </source>
</evidence>
<feature type="binding site" evidence="8">
    <location>
        <position position="147"/>
    </location>
    <ligand>
        <name>phosphoenolpyruvate</name>
        <dbReference type="ChEBI" id="CHEBI:58702"/>
    </ligand>
</feature>
<name>A0A2M9BUN7_9MICO</name>
<comment type="similarity">
    <text evidence="2 8">Belongs to the EPSP synthase family.</text>
</comment>
<feature type="binding site" evidence="8">
    <location>
        <position position="195"/>
    </location>
    <ligand>
        <name>phosphoenolpyruvate</name>
        <dbReference type="ChEBI" id="CHEBI:58702"/>
    </ligand>
</feature>
<feature type="binding site" evidence="8">
    <location>
        <position position="195"/>
    </location>
    <ligand>
        <name>3-phosphoshikimate</name>
        <dbReference type="ChEBI" id="CHEBI:145989"/>
    </ligand>
</feature>
<dbReference type="InterPro" id="IPR036968">
    <property type="entry name" value="Enolpyruvate_Tfrase_sf"/>
</dbReference>
<dbReference type="PANTHER" id="PTHR21090">
    <property type="entry name" value="AROM/DEHYDROQUINATE SYNTHASE"/>
    <property type="match status" value="1"/>
</dbReference>
<keyword evidence="6 8" id="KW-0057">Aromatic amino acid biosynthesis</keyword>
<dbReference type="FunFam" id="3.65.10.10:FF:000010">
    <property type="entry name" value="3-phosphoshikimate 1-carboxyvinyltransferase"/>
    <property type="match status" value="1"/>
</dbReference>
<feature type="binding site" evidence="8">
    <location>
        <position position="50"/>
    </location>
    <ligand>
        <name>3-phosphoshikimate</name>
        <dbReference type="ChEBI" id="CHEBI:145989"/>
    </ligand>
</feature>
<dbReference type="AlphaFoldDB" id="A0A2M9BUN7"/>
<feature type="binding site" evidence="8">
    <location>
        <position position="409"/>
    </location>
    <ligand>
        <name>phosphoenolpyruvate</name>
        <dbReference type="ChEBI" id="CHEBI:58702"/>
    </ligand>
</feature>
<dbReference type="RefSeq" id="WP_100345373.1">
    <property type="nucleotide sequence ID" value="NZ_PGFB01000004.1"/>
</dbReference>
<feature type="binding site" evidence="8">
    <location>
        <position position="194"/>
    </location>
    <ligand>
        <name>3-phosphoshikimate</name>
        <dbReference type="ChEBI" id="CHEBI:145989"/>
    </ligand>
</feature>
<evidence type="ECO:0000259" key="9">
    <source>
        <dbReference type="Pfam" id="PF00275"/>
    </source>
</evidence>
<evidence type="ECO:0000256" key="1">
    <source>
        <dbReference type="ARBA" id="ARBA00004811"/>
    </source>
</evidence>
<feature type="binding site" evidence="8">
    <location>
        <position position="337"/>
    </location>
    <ligand>
        <name>3-phosphoshikimate</name>
        <dbReference type="ChEBI" id="CHEBI:145989"/>
    </ligand>
</feature>
<evidence type="ECO:0000256" key="4">
    <source>
        <dbReference type="ARBA" id="ARBA00022605"/>
    </source>
</evidence>
<comment type="function">
    <text evidence="8">Catalyzes the transfer of the enolpyruvyl moiety of phosphoenolpyruvate (PEP) to the 5-hydroxyl of shikimate-3-phosphate (S3P) to produce enolpyruvyl shikimate-3-phosphate and inorganic phosphate.</text>
</comment>
<evidence type="ECO:0000313" key="11">
    <source>
        <dbReference type="Proteomes" id="UP000230161"/>
    </source>
</evidence>
<dbReference type="Pfam" id="PF00275">
    <property type="entry name" value="EPSP_synthase"/>
    <property type="match status" value="1"/>
</dbReference>
<dbReference type="NCBIfam" id="TIGR01356">
    <property type="entry name" value="aroA"/>
    <property type="match status" value="1"/>
</dbReference>
<reference evidence="10 11" key="1">
    <citation type="submission" date="2017-11" db="EMBL/GenBank/DDBJ databases">
        <title>Genomic Encyclopedia of Archaeal and Bacterial Type Strains, Phase II (KMG-II): From Individual Species to Whole Genera.</title>
        <authorList>
            <person name="Goeker M."/>
        </authorList>
    </citation>
    <scope>NUCLEOTIDE SEQUENCE [LARGE SCALE GENOMIC DNA]</scope>
    <source>
        <strain evidence="10 11">DSM 25625</strain>
    </source>
</reference>
<evidence type="ECO:0000256" key="8">
    <source>
        <dbReference type="HAMAP-Rule" id="MF_00210"/>
    </source>
</evidence>
<evidence type="ECO:0000313" key="10">
    <source>
        <dbReference type="EMBL" id="PJJ61661.1"/>
    </source>
</evidence>
<evidence type="ECO:0000256" key="5">
    <source>
        <dbReference type="ARBA" id="ARBA00022679"/>
    </source>
</evidence>
<evidence type="ECO:0000256" key="7">
    <source>
        <dbReference type="ARBA" id="ARBA00044633"/>
    </source>
</evidence>
<dbReference type="GO" id="GO:0009073">
    <property type="term" value="P:aromatic amino acid family biosynthetic process"/>
    <property type="evidence" value="ECO:0007669"/>
    <property type="project" value="UniProtKB-KW"/>
</dbReference>
<dbReference type="InterPro" id="IPR006264">
    <property type="entry name" value="EPSP_synthase"/>
</dbReference>
<keyword evidence="5 8" id="KW-0808">Transferase</keyword>
<protein>
    <recommendedName>
        <fullName evidence="8">3-phosphoshikimate 1-carboxyvinyltransferase</fullName>
        <ecNumber evidence="8">2.5.1.19</ecNumber>
    </recommendedName>
    <alternativeName>
        <fullName evidence="8">5-enolpyruvylshikimate-3-phosphate synthase</fullName>
        <shortName evidence="8">EPSP synthase</shortName>
        <shortName evidence="8">EPSPS</shortName>
    </alternativeName>
</protein>
<dbReference type="Gene3D" id="3.65.10.10">
    <property type="entry name" value="Enolpyruvate transferase domain"/>
    <property type="match status" value="2"/>
</dbReference>
<comment type="subunit">
    <text evidence="8">Monomer.</text>
</comment>
<dbReference type="PROSITE" id="PS00885">
    <property type="entry name" value="EPSP_SYNTHASE_2"/>
    <property type="match status" value="1"/>
</dbReference>
<feature type="binding site" evidence="8">
    <location>
        <position position="46"/>
    </location>
    <ligand>
        <name>3-phosphoshikimate</name>
        <dbReference type="ChEBI" id="CHEBI:145989"/>
    </ligand>
</feature>
<dbReference type="GO" id="GO:0008652">
    <property type="term" value="P:amino acid biosynthetic process"/>
    <property type="evidence" value="ECO:0007669"/>
    <property type="project" value="UniProtKB-KW"/>
</dbReference>